<dbReference type="PANTHER" id="PTHR43140:SF1">
    <property type="entry name" value="TYPE I RESTRICTION ENZYME ECOKI SPECIFICITY SUBUNIT"/>
    <property type="match status" value="1"/>
</dbReference>
<dbReference type="InterPro" id="IPR000055">
    <property type="entry name" value="Restrct_endonuc_typeI_TRD"/>
</dbReference>
<comment type="caution">
    <text evidence="5">The sequence shown here is derived from an EMBL/GenBank/DDBJ whole genome shotgun (WGS) entry which is preliminary data.</text>
</comment>
<keyword evidence="3" id="KW-0238">DNA-binding</keyword>
<accession>A0ABW4KVP4</accession>
<keyword evidence="5" id="KW-0540">Nuclease</keyword>
<feature type="domain" description="Type I restriction modification DNA specificity" evidence="4">
    <location>
        <begin position="3"/>
        <end position="169"/>
    </location>
</feature>
<dbReference type="InterPro" id="IPR051212">
    <property type="entry name" value="Type-I_RE_S_subunit"/>
</dbReference>
<dbReference type="SUPFAM" id="SSF116734">
    <property type="entry name" value="DNA methylase specificity domain"/>
    <property type="match status" value="2"/>
</dbReference>
<evidence type="ECO:0000313" key="5">
    <source>
        <dbReference type="EMBL" id="MFD1712112.1"/>
    </source>
</evidence>
<dbReference type="EMBL" id="JBHUEJ010000036">
    <property type="protein sequence ID" value="MFD1712112.1"/>
    <property type="molecule type" value="Genomic_DNA"/>
</dbReference>
<gene>
    <name evidence="5" type="ORF">ACFSF0_15990</name>
</gene>
<keyword evidence="5" id="KW-0378">Hydrolase</keyword>
<dbReference type="RefSeq" id="WP_147912304.1">
    <property type="nucleotide sequence ID" value="NZ_JBHUEJ010000036.1"/>
</dbReference>
<dbReference type="PANTHER" id="PTHR43140">
    <property type="entry name" value="TYPE-1 RESTRICTION ENZYME ECOKI SPECIFICITY PROTEIN"/>
    <property type="match status" value="1"/>
</dbReference>
<keyword evidence="2" id="KW-0680">Restriction system</keyword>
<dbReference type="GO" id="GO:0016787">
    <property type="term" value="F:hydrolase activity"/>
    <property type="evidence" value="ECO:0007669"/>
    <property type="project" value="UniProtKB-KW"/>
</dbReference>
<dbReference type="GO" id="GO:0004519">
    <property type="term" value="F:endonuclease activity"/>
    <property type="evidence" value="ECO:0007669"/>
    <property type="project" value="UniProtKB-KW"/>
</dbReference>
<comment type="similarity">
    <text evidence="1">Belongs to the type-I restriction system S methylase family.</text>
</comment>
<evidence type="ECO:0000256" key="1">
    <source>
        <dbReference type="ARBA" id="ARBA00010923"/>
    </source>
</evidence>
<protein>
    <submittedName>
        <fullName evidence="5">Restriction endonuclease subunit S</fullName>
        <ecNumber evidence="5">3.1.21.-</ecNumber>
    </submittedName>
</protein>
<dbReference type="Proteomes" id="UP001597304">
    <property type="component" value="Unassembled WGS sequence"/>
</dbReference>
<dbReference type="Gene3D" id="3.90.220.20">
    <property type="entry name" value="DNA methylase specificity domains"/>
    <property type="match status" value="4"/>
</dbReference>
<reference evidence="6" key="1">
    <citation type="journal article" date="2019" name="Int. J. Syst. Evol. Microbiol.">
        <title>The Global Catalogue of Microorganisms (GCM) 10K type strain sequencing project: providing services to taxonomists for standard genome sequencing and annotation.</title>
        <authorList>
            <consortium name="The Broad Institute Genomics Platform"/>
            <consortium name="The Broad Institute Genome Sequencing Center for Infectious Disease"/>
            <person name="Wu L."/>
            <person name="Ma J."/>
        </authorList>
    </citation>
    <scope>NUCLEOTIDE SEQUENCE [LARGE SCALE GENOMIC DNA]</scope>
    <source>
        <strain evidence="6">LMG 29247</strain>
    </source>
</reference>
<evidence type="ECO:0000313" key="6">
    <source>
        <dbReference type="Proteomes" id="UP001597304"/>
    </source>
</evidence>
<organism evidence="5 6">
    <name type="scientific">Ottowia flava</name>
    <dbReference type="NCBI Taxonomy" id="2675430"/>
    <lineage>
        <taxon>Bacteria</taxon>
        <taxon>Pseudomonadati</taxon>
        <taxon>Pseudomonadota</taxon>
        <taxon>Betaproteobacteria</taxon>
        <taxon>Burkholderiales</taxon>
        <taxon>Comamonadaceae</taxon>
        <taxon>Ottowia</taxon>
    </lineage>
</organism>
<evidence type="ECO:0000256" key="2">
    <source>
        <dbReference type="ARBA" id="ARBA00022747"/>
    </source>
</evidence>
<dbReference type="Pfam" id="PF01420">
    <property type="entry name" value="Methylase_S"/>
    <property type="match status" value="1"/>
</dbReference>
<dbReference type="InterPro" id="IPR044946">
    <property type="entry name" value="Restrct_endonuc_typeI_TRD_sf"/>
</dbReference>
<dbReference type="EC" id="3.1.21.-" evidence="5"/>
<name>A0ABW4KVP4_9BURK</name>
<sequence>MKTWPKVALADIAPLVRRPVEIHHDQAYPELGIRSFGRGTFHKLALSGADAGNKRLFRIEPGDLVFSNVFAWEGAIAVASSIDTGRFGSHRFMTCVVDPTRANATFLKLYLTTAPEGREQVLKASPGGAGRNRTLGVEKLGVIEIPLPPLAEQQSIVARIDALAEKTRQVEAHLDAAERDAEHLLALRFRDAIANAPLRAMAEVAPLIRRDVAIDLEASYTELGVRSFYKGTFHRRTVAGSEFTWQKMFRVEEGDLIFSNIMAWEQAIALAKSEDQGCVGNHRMLTCVADRTKAVPGFLAYYFRTEEGFAKVYAASPGTAARNRTLVATNLEAIRVPVPPLPVQQSFDRLQAEVAALRVQHAELRAANAALLPATLERVFAGGD</sequence>
<evidence type="ECO:0000259" key="4">
    <source>
        <dbReference type="Pfam" id="PF01420"/>
    </source>
</evidence>
<keyword evidence="5" id="KW-0255">Endonuclease</keyword>
<evidence type="ECO:0000256" key="3">
    <source>
        <dbReference type="ARBA" id="ARBA00023125"/>
    </source>
</evidence>
<proteinExistence type="inferred from homology"/>
<keyword evidence="6" id="KW-1185">Reference proteome</keyword>